<accession>A0A521BQ31</accession>
<organism evidence="1 2">
    <name type="scientific">Fodinibius sediminis</name>
    <dbReference type="NCBI Taxonomy" id="1214077"/>
    <lineage>
        <taxon>Bacteria</taxon>
        <taxon>Pseudomonadati</taxon>
        <taxon>Balneolota</taxon>
        <taxon>Balneolia</taxon>
        <taxon>Balneolales</taxon>
        <taxon>Balneolaceae</taxon>
        <taxon>Fodinibius</taxon>
    </lineage>
</organism>
<dbReference type="AlphaFoldDB" id="A0A521BQ31"/>
<name>A0A521BQ31_9BACT</name>
<evidence type="ECO:0000313" key="2">
    <source>
        <dbReference type="Proteomes" id="UP000317593"/>
    </source>
</evidence>
<gene>
    <name evidence="1" type="ORF">SAMN06265218_103294</name>
</gene>
<dbReference type="Proteomes" id="UP000317593">
    <property type="component" value="Unassembled WGS sequence"/>
</dbReference>
<proteinExistence type="predicted"/>
<protein>
    <submittedName>
        <fullName evidence="1">Uncharacterized protein</fullName>
    </submittedName>
</protein>
<keyword evidence="2" id="KW-1185">Reference proteome</keyword>
<reference evidence="1 2" key="1">
    <citation type="submission" date="2017-05" db="EMBL/GenBank/DDBJ databases">
        <authorList>
            <person name="Varghese N."/>
            <person name="Submissions S."/>
        </authorList>
    </citation>
    <scope>NUCLEOTIDE SEQUENCE [LARGE SCALE GENOMIC DNA]</scope>
    <source>
        <strain evidence="1 2">DSM 21194</strain>
    </source>
</reference>
<dbReference type="RefSeq" id="WP_142713502.1">
    <property type="nucleotide sequence ID" value="NZ_FXTH01000003.1"/>
</dbReference>
<dbReference type="EMBL" id="FXTH01000003">
    <property type="protein sequence ID" value="SMO49175.1"/>
    <property type="molecule type" value="Genomic_DNA"/>
</dbReference>
<evidence type="ECO:0000313" key="1">
    <source>
        <dbReference type="EMBL" id="SMO49175.1"/>
    </source>
</evidence>
<dbReference type="OrthoDB" id="1542349at2"/>
<sequence length="72" mass="8705">MIDVDRRLQEYYITKNYKGFYKIREKKYHLIGQTHITFSNGEKEIFATGLFREGALEDIFNKVDAYYSQKRD</sequence>